<name>A0A4Z1BFR2_9STAP</name>
<keyword evidence="4 7" id="KW-0808">Transferase</keyword>
<reference evidence="7 8" key="1">
    <citation type="submission" date="2019-04" db="EMBL/GenBank/DDBJ databases">
        <title>Genomic characterization of Staphylococcus petrasii strains.</title>
        <authorList>
            <person name="Vrbovska V."/>
            <person name="Kovarovic V."/>
            <person name="Maslanova I."/>
            <person name="Indrakova A."/>
            <person name="Petras P."/>
            <person name="Sedo O."/>
            <person name="Svec P."/>
            <person name="Fisarova L."/>
            <person name="Sedlacek I."/>
            <person name="Doskar J."/>
            <person name="Pantucek R."/>
        </authorList>
    </citation>
    <scope>NUCLEOTIDE SEQUENCE [LARGE SCALE GENOMIC DNA]</scope>
    <source>
        <strain evidence="7 8">CCM 8529</strain>
    </source>
</reference>
<accession>A0A4Z1BFR2</accession>
<proteinExistence type="inferred from homology"/>
<dbReference type="CDD" id="cd00609">
    <property type="entry name" value="AAT_like"/>
    <property type="match status" value="1"/>
</dbReference>
<dbReference type="EMBL" id="SRPJ01000004">
    <property type="protein sequence ID" value="TGN26557.1"/>
    <property type="molecule type" value="Genomic_DNA"/>
</dbReference>
<evidence type="ECO:0000256" key="2">
    <source>
        <dbReference type="ARBA" id="ARBA00007441"/>
    </source>
</evidence>
<dbReference type="Gene3D" id="3.90.1150.10">
    <property type="entry name" value="Aspartate Aminotransferase, domain 1"/>
    <property type="match status" value="1"/>
</dbReference>
<evidence type="ECO:0000256" key="4">
    <source>
        <dbReference type="ARBA" id="ARBA00022679"/>
    </source>
</evidence>
<dbReference type="AlphaFoldDB" id="A0A4Z1BFR2"/>
<keyword evidence="3 7" id="KW-0032">Aminotransferase</keyword>
<comment type="cofactor">
    <cofactor evidence="1">
        <name>pyridoxal 5'-phosphate</name>
        <dbReference type="ChEBI" id="CHEBI:597326"/>
    </cofactor>
</comment>
<evidence type="ECO:0000256" key="1">
    <source>
        <dbReference type="ARBA" id="ARBA00001933"/>
    </source>
</evidence>
<dbReference type="Proteomes" id="UP000297459">
    <property type="component" value="Unassembled WGS sequence"/>
</dbReference>
<dbReference type="RefSeq" id="WP_126565899.1">
    <property type="nucleotide sequence ID" value="NZ_BMCY01000004.1"/>
</dbReference>
<gene>
    <name evidence="7" type="ORF">E2558_09060</name>
</gene>
<dbReference type="GO" id="GO:0008483">
    <property type="term" value="F:transaminase activity"/>
    <property type="evidence" value="ECO:0007669"/>
    <property type="project" value="UniProtKB-KW"/>
</dbReference>
<evidence type="ECO:0000256" key="3">
    <source>
        <dbReference type="ARBA" id="ARBA00022576"/>
    </source>
</evidence>
<dbReference type="GO" id="GO:0006520">
    <property type="term" value="P:amino acid metabolic process"/>
    <property type="evidence" value="ECO:0007669"/>
    <property type="project" value="InterPro"/>
</dbReference>
<comment type="similarity">
    <text evidence="2">Belongs to the class-I pyridoxal-phosphate-dependent aminotransferase family.</text>
</comment>
<feature type="domain" description="Aminotransferase class I/classII large" evidence="6">
    <location>
        <begin position="69"/>
        <end position="420"/>
    </location>
</feature>
<dbReference type="InterPro" id="IPR015424">
    <property type="entry name" value="PyrdxlP-dep_Trfase"/>
</dbReference>
<protein>
    <submittedName>
        <fullName evidence="7">Aminotransferase class I/II-fold pyridoxal phosphate-dependent enzyme</fullName>
    </submittedName>
</protein>
<dbReference type="InterPro" id="IPR015422">
    <property type="entry name" value="PyrdxlP-dep_Trfase_small"/>
</dbReference>
<organism evidence="7 8">
    <name type="scientific">Staphylococcus pragensis</name>
    <dbReference type="NCBI Taxonomy" id="1611836"/>
    <lineage>
        <taxon>Bacteria</taxon>
        <taxon>Bacillati</taxon>
        <taxon>Bacillota</taxon>
        <taxon>Bacilli</taxon>
        <taxon>Bacillales</taxon>
        <taxon>Staphylococcaceae</taxon>
        <taxon>Staphylococcus</taxon>
    </lineage>
</organism>
<dbReference type="InterPro" id="IPR015421">
    <property type="entry name" value="PyrdxlP-dep_Trfase_major"/>
</dbReference>
<keyword evidence="5" id="KW-0663">Pyridoxal phosphate</keyword>
<keyword evidence="8" id="KW-1185">Reference proteome</keyword>
<dbReference type="NCBIfam" id="NF006388">
    <property type="entry name" value="PRK08637.1"/>
    <property type="match status" value="1"/>
</dbReference>
<evidence type="ECO:0000256" key="5">
    <source>
        <dbReference type="ARBA" id="ARBA00022898"/>
    </source>
</evidence>
<dbReference type="InterPro" id="IPR050596">
    <property type="entry name" value="AspAT/PAT-like"/>
</dbReference>
<dbReference type="Pfam" id="PF00155">
    <property type="entry name" value="Aminotran_1_2"/>
    <property type="match status" value="1"/>
</dbReference>
<dbReference type="PANTHER" id="PTHR46383">
    <property type="entry name" value="ASPARTATE AMINOTRANSFERASE"/>
    <property type="match status" value="1"/>
</dbReference>
<dbReference type="PANTHER" id="PTHR46383:SF1">
    <property type="entry name" value="ASPARTATE AMINOTRANSFERASE"/>
    <property type="match status" value="1"/>
</dbReference>
<dbReference type="InterPro" id="IPR004839">
    <property type="entry name" value="Aminotransferase_I/II_large"/>
</dbReference>
<comment type="caution">
    <text evidence="7">The sequence shown here is derived from an EMBL/GenBank/DDBJ whole genome shotgun (WGS) entry which is preliminary data.</text>
</comment>
<dbReference type="SUPFAM" id="SSF53383">
    <property type="entry name" value="PLP-dependent transferases"/>
    <property type="match status" value="1"/>
</dbReference>
<sequence>MNPLAQNLNDQLVDERPEILSMLSNLGQAMYYPKGILSQSAEAKSTKYNATIGMATNKDGKMYAQALYDVYNHLSPDEVFPYAPPQGIESLRDLWQQKMLKENPDLTEESISRPIVTNALTHGLSLVADLFVDSGDTLLLPTHNWGNYKLIFDTKHGANIETYSIFDQDGHYTTNSLVSTLENCNQDKVLLILNYPNNPTGYTPTKEEVKTIVSAIEQLANKGTKVIAVVDDAYYGLFYEDVYTQSVFTAITQLDSKNILPIRLDGATKEFFAWGLRVGFITFGLNNDTAKEVIEAKVKGLIRSNISSGPMPSQSAIQYVLEHHEQFDKEIQENIDTLQARYEVTKEVVYDDKYKDHWTPYDFNSGYFMAVKVKDVNPEELRKHLIDKYSIGIIALNDTDIRIAFSCVEKEDIPHVFDSIAQAIDDLK</sequence>
<evidence type="ECO:0000313" key="7">
    <source>
        <dbReference type="EMBL" id="TGN26557.1"/>
    </source>
</evidence>
<dbReference type="GO" id="GO:0030170">
    <property type="term" value="F:pyridoxal phosphate binding"/>
    <property type="evidence" value="ECO:0007669"/>
    <property type="project" value="InterPro"/>
</dbReference>
<evidence type="ECO:0000313" key="8">
    <source>
        <dbReference type="Proteomes" id="UP000297459"/>
    </source>
</evidence>
<dbReference type="Gene3D" id="3.40.640.10">
    <property type="entry name" value="Type I PLP-dependent aspartate aminotransferase-like (Major domain)"/>
    <property type="match status" value="1"/>
</dbReference>
<evidence type="ECO:0000259" key="6">
    <source>
        <dbReference type="Pfam" id="PF00155"/>
    </source>
</evidence>